<evidence type="ECO:0000259" key="1">
    <source>
        <dbReference type="Pfam" id="PF07969"/>
    </source>
</evidence>
<gene>
    <name evidence="2" type="ORF">NE619_07135</name>
</gene>
<dbReference type="InterPro" id="IPR032466">
    <property type="entry name" value="Metal_Hydrolase"/>
</dbReference>
<proteinExistence type="predicted"/>
<dbReference type="PANTHER" id="PTHR22642:SF2">
    <property type="entry name" value="PROTEIN LONG AFTER FAR-RED 3"/>
    <property type="match status" value="1"/>
</dbReference>
<evidence type="ECO:0000313" key="2">
    <source>
        <dbReference type="EMBL" id="MCQ4636498.1"/>
    </source>
</evidence>
<organism evidence="2 3">
    <name type="scientific">Anaerovorax odorimutans</name>
    <dbReference type="NCBI Taxonomy" id="109327"/>
    <lineage>
        <taxon>Bacteria</taxon>
        <taxon>Bacillati</taxon>
        <taxon>Bacillota</taxon>
        <taxon>Clostridia</taxon>
        <taxon>Peptostreptococcales</taxon>
        <taxon>Anaerovoracaceae</taxon>
        <taxon>Anaerovorax</taxon>
    </lineage>
</organism>
<dbReference type="InterPro" id="IPR013108">
    <property type="entry name" value="Amidohydro_3"/>
</dbReference>
<dbReference type="SUPFAM" id="SSF51556">
    <property type="entry name" value="Metallo-dependent hydrolases"/>
    <property type="match status" value="1"/>
</dbReference>
<dbReference type="Gene3D" id="3.10.310.70">
    <property type="match status" value="1"/>
</dbReference>
<dbReference type="Pfam" id="PF07969">
    <property type="entry name" value="Amidohydro_3"/>
    <property type="match status" value="1"/>
</dbReference>
<name>A0ABT1RMU1_9FIRM</name>
<accession>A0ABT1RMU1</accession>
<dbReference type="SUPFAM" id="SSF51338">
    <property type="entry name" value="Composite domain of metallo-dependent hydrolases"/>
    <property type="match status" value="1"/>
</dbReference>
<dbReference type="Gene3D" id="2.30.40.10">
    <property type="entry name" value="Urease, subunit C, domain 1"/>
    <property type="match status" value="1"/>
</dbReference>
<evidence type="ECO:0000313" key="3">
    <source>
        <dbReference type="Proteomes" id="UP001524502"/>
    </source>
</evidence>
<dbReference type="InterPro" id="IPR033932">
    <property type="entry name" value="YtcJ-like"/>
</dbReference>
<dbReference type="RefSeq" id="WP_256131691.1">
    <property type="nucleotide sequence ID" value="NZ_JANFXK010000006.1"/>
</dbReference>
<dbReference type="InterPro" id="IPR011059">
    <property type="entry name" value="Metal-dep_hydrolase_composite"/>
</dbReference>
<dbReference type="PANTHER" id="PTHR22642">
    <property type="entry name" value="IMIDAZOLONEPROPIONASE"/>
    <property type="match status" value="1"/>
</dbReference>
<dbReference type="Gene3D" id="3.20.20.140">
    <property type="entry name" value="Metal-dependent hydrolases"/>
    <property type="match status" value="1"/>
</dbReference>
<feature type="domain" description="Amidohydrolase 3" evidence="1">
    <location>
        <begin position="52"/>
        <end position="544"/>
    </location>
</feature>
<dbReference type="EMBL" id="JANFXK010000006">
    <property type="protein sequence ID" value="MCQ4636498.1"/>
    <property type="molecule type" value="Genomic_DNA"/>
</dbReference>
<keyword evidence="3" id="KW-1185">Reference proteome</keyword>
<comment type="caution">
    <text evidence="2">The sequence shown here is derived from an EMBL/GenBank/DDBJ whole genome shotgun (WGS) entry which is preliminary data.</text>
</comment>
<sequence length="546" mass="61141">MTDSTVQDVLYKNGKIYTVDANDSWAQACAIKGNKFTFVGSNEEAEAIKAEKVVDLEGKMVLPGFIEAHAHVTWASIDAVFKVSLFGGECADDYLAAIRKFVEEHPDLPVYEGAGWENPMFEKTGPSRKLLDEICADKPMMMWSHDKHSLWVNTKAMEVCGITKDTQVPPGNIIEKEEDGTPKGTLREFAAIALVDPIKPVFSKENYKEAITWVQKHLAQYGITSMLDPILDLDENSIPALLEMSENGELICKTRGAYRSFENDPYKHIDLYEKTSARANSHMFKIDQMKIMADGVIEGKTGYLKEPYTGETEYCGDPIWDFDVLSQFCKKADLLGLDLHFHVIGDAAAAMVLDVLDDIEKDNPKRDRRCVMTHLQVVDPADYKRIADHDVTAVTNPYWHFKYRGFFEDIEVPYLGERAYKEYPMKSLTDAGIRLGAASDYNVTPIPAPLRGIQIGVTRVGIDEDSSDMDLVLAPEERVSVDQLVKAFTIGNAYACRMEDIAGSIEVGKCADMVILEKNIFEEPVDDIYKVKVCQTISEGKVIYEG</sequence>
<protein>
    <submittedName>
        <fullName evidence="2">Amidohydrolase</fullName>
    </submittedName>
</protein>
<reference evidence="2 3" key="1">
    <citation type="submission" date="2022-06" db="EMBL/GenBank/DDBJ databases">
        <title>Isolation of gut microbiota from human fecal samples.</title>
        <authorList>
            <person name="Pamer E.G."/>
            <person name="Barat B."/>
            <person name="Waligurski E."/>
            <person name="Medina S."/>
            <person name="Paddock L."/>
            <person name="Mostad J."/>
        </authorList>
    </citation>
    <scope>NUCLEOTIDE SEQUENCE [LARGE SCALE GENOMIC DNA]</scope>
    <source>
        <strain evidence="2 3">SL.3.17</strain>
    </source>
</reference>
<dbReference type="CDD" id="cd01300">
    <property type="entry name" value="YtcJ_like"/>
    <property type="match status" value="1"/>
</dbReference>
<dbReference type="Proteomes" id="UP001524502">
    <property type="component" value="Unassembled WGS sequence"/>
</dbReference>